<dbReference type="VEuPathDB" id="FungiDB:PSHT_10066"/>
<sequence>MDFSLTLRLSASPEGTTADMRVKRPKPVLTLSYHLPTGVVQGRLTPGGNGFPRGGRSPALVPIRSPVEPPAPRSPFGPSSAILKAPHLSQSKESFSPLPPTPTTAPSDGQRPSVFEAFQNQFLQSHSTVHLQQ</sequence>
<reference evidence="3" key="2">
    <citation type="journal article" date="2018" name="BMC Genomics">
        <title>Genomic insights into host adaptation between the wheat stripe rust pathogen (Puccinia striiformis f. sp. tritici) and the barley stripe rust pathogen (Puccinia striiformis f. sp. hordei).</title>
        <authorList>
            <person name="Xia C."/>
            <person name="Wang M."/>
            <person name="Yin C."/>
            <person name="Cornejo O.E."/>
            <person name="Hulbert S.H."/>
            <person name="Chen X."/>
        </authorList>
    </citation>
    <scope>NUCLEOTIDE SEQUENCE [LARGE SCALE GENOMIC DNA]</scope>
    <source>
        <strain evidence="3">93TX-2</strain>
    </source>
</reference>
<evidence type="ECO:0000313" key="2">
    <source>
        <dbReference type="EMBL" id="POW07167.1"/>
    </source>
</evidence>
<evidence type="ECO:0000313" key="3">
    <source>
        <dbReference type="Proteomes" id="UP000238274"/>
    </source>
</evidence>
<reference evidence="3" key="3">
    <citation type="journal article" date="2018" name="Mol. Plant Microbe Interact.">
        <title>Genome sequence resources for the wheat stripe rust pathogen (Puccinia striiformis f. sp. tritici) and the barley stripe rust pathogen (Puccinia striiformis f. sp. hordei).</title>
        <authorList>
            <person name="Xia C."/>
            <person name="Wang M."/>
            <person name="Yin C."/>
            <person name="Cornejo O.E."/>
            <person name="Hulbert S.H."/>
            <person name="Chen X."/>
        </authorList>
    </citation>
    <scope>NUCLEOTIDE SEQUENCE [LARGE SCALE GENOMIC DNA]</scope>
    <source>
        <strain evidence="3">93TX-2</strain>
    </source>
</reference>
<accession>A0A2S4VCC6</accession>
<dbReference type="VEuPathDB" id="FungiDB:PSTT_15283"/>
<proteinExistence type="predicted"/>
<dbReference type="AlphaFoldDB" id="A0A2S4VCC6"/>
<evidence type="ECO:0000256" key="1">
    <source>
        <dbReference type="SAM" id="MobiDB-lite"/>
    </source>
</evidence>
<gene>
    <name evidence="2" type="ORF">PSHT_10066</name>
</gene>
<dbReference type="EMBL" id="PKSM01000150">
    <property type="protein sequence ID" value="POW07167.1"/>
    <property type="molecule type" value="Genomic_DNA"/>
</dbReference>
<protein>
    <submittedName>
        <fullName evidence="2">Uncharacterized protein</fullName>
    </submittedName>
</protein>
<reference evidence="2 3" key="1">
    <citation type="submission" date="2017-12" db="EMBL/GenBank/DDBJ databases">
        <title>Gene loss provides genomic basis for host adaptation in cereal stripe rust fungi.</title>
        <authorList>
            <person name="Xia C."/>
        </authorList>
    </citation>
    <scope>NUCLEOTIDE SEQUENCE [LARGE SCALE GENOMIC DNA]</scope>
    <source>
        <strain evidence="2 3">93TX-2</strain>
    </source>
</reference>
<organism evidence="2 3">
    <name type="scientific">Puccinia striiformis</name>
    <dbReference type="NCBI Taxonomy" id="27350"/>
    <lineage>
        <taxon>Eukaryota</taxon>
        <taxon>Fungi</taxon>
        <taxon>Dikarya</taxon>
        <taxon>Basidiomycota</taxon>
        <taxon>Pucciniomycotina</taxon>
        <taxon>Pucciniomycetes</taxon>
        <taxon>Pucciniales</taxon>
        <taxon>Pucciniaceae</taxon>
        <taxon>Puccinia</taxon>
    </lineage>
</organism>
<dbReference type="OrthoDB" id="2505617at2759"/>
<keyword evidence="3" id="KW-1185">Reference proteome</keyword>
<feature type="region of interest" description="Disordered" evidence="1">
    <location>
        <begin position="1"/>
        <end position="23"/>
    </location>
</feature>
<comment type="caution">
    <text evidence="2">The sequence shown here is derived from an EMBL/GenBank/DDBJ whole genome shotgun (WGS) entry which is preliminary data.</text>
</comment>
<name>A0A2S4VCC6_9BASI</name>
<feature type="region of interest" description="Disordered" evidence="1">
    <location>
        <begin position="40"/>
        <end position="113"/>
    </location>
</feature>
<dbReference type="Proteomes" id="UP000238274">
    <property type="component" value="Unassembled WGS sequence"/>
</dbReference>